<protein>
    <recommendedName>
        <fullName evidence="3">Pentatricopeptide repeat-containing protein-mitochondrial domain-containing protein</fullName>
    </recommendedName>
</protein>
<keyword evidence="1" id="KW-0677">Repeat</keyword>
<sequence length="672" mass="76180">MPWLQLAHKGLRRYHWTGSHKCVLPKISNASIQRQTPNQILQSANLAQWRRFGTSNAEDSVTADQAQVLSSFHEKFEDRRGYEEKKQGREHQLQSDLKVDKNTTAKSSNPALDQMLPDLEHVSTQVLIDALMRLRASPSSEYTPFVKNKFQRTIHIVKYLLKHRQHPLNPLIYESMMSAMAYPDGSSQGVRRLLEDIREQNVPLTADMCYLALQALTVHPEHLLREKVVKLLDDYWFELTQPAKQNIALAMLREGQHELAMDKLNELLDGPDQVDLWVYDIFILELGRVGFEDDMLRLLKKRKHARGTDAPFRNIQLMALDMFSQAFHYAGTLYLWDEVVKTSIHNPSNGTLENILATAARHGDTELASQALAKLSSRGKLSQHHHDAVIEGYANAEDIVDAFSALNVLQKTGWLEDQGTTRPLYRALLRNRDLIDTAASTIETMHKEGPVPLDAVMVTVEAMAKTRTSESAMPLFRNAYLLSGRSPRFSNIGHLVKHSVKTETKYELAKMCYVELSKTKIPTTSTTESDQTATPNEPLSDETTSEKETHTETAAPKTWLERENAMAALNVIIPVCAEVGDFELAFKLIGYAKAAVPQYIQLEGGGRRPDSTLWRSSEWVEPFVKMALDAEDSRVWDIIDELDQGTDAPALMIHKELQRRRIKKRAGQRGAW</sequence>
<dbReference type="InterPro" id="IPR011990">
    <property type="entry name" value="TPR-like_helical_dom_sf"/>
</dbReference>
<name>A0A1B8AKU1_FUSPO</name>
<evidence type="ECO:0000313" key="4">
    <source>
        <dbReference type="EMBL" id="OBS21209.1"/>
    </source>
</evidence>
<keyword evidence="5" id="KW-1185">Reference proteome</keyword>
<dbReference type="PANTHER" id="PTHR47447:SF24">
    <property type="entry name" value="PENTATRICOPEPTIDE REPEAT-CONTAINING PROTEIN"/>
    <property type="match status" value="1"/>
</dbReference>
<dbReference type="AlphaFoldDB" id="A0A1B8AKU1"/>
<gene>
    <name evidence="4" type="ORF">FPOA_07547</name>
</gene>
<evidence type="ECO:0000256" key="1">
    <source>
        <dbReference type="ARBA" id="ARBA00022737"/>
    </source>
</evidence>
<evidence type="ECO:0000313" key="5">
    <source>
        <dbReference type="Proteomes" id="UP000091967"/>
    </source>
</evidence>
<feature type="region of interest" description="Disordered" evidence="2">
    <location>
        <begin position="521"/>
        <end position="557"/>
    </location>
</feature>
<evidence type="ECO:0000256" key="2">
    <source>
        <dbReference type="SAM" id="MobiDB-lite"/>
    </source>
</evidence>
<dbReference type="Gene3D" id="1.25.40.10">
    <property type="entry name" value="Tetratricopeptide repeat domain"/>
    <property type="match status" value="1"/>
</dbReference>
<dbReference type="Pfam" id="PF23276">
    <property type="entry name" value="TPR_24"/>
    <property type="match status" value="1"/>
</dbReference>
<reference evidence="4 5" key="1">
    <citation type="submission" date="2016-06" db="EMBL/GenBank/DDBJ databases">
        <title>Living apart together: crosstalk between the core and supernumerary genomes in a fungal plant pathogen.</title>
        <authorList>
            <person name="Vanheule A."/>
            <person name="Audenaert K."/>
            <person name="Warris S."/>
            <person name="Van De Geest H."/>
            <person name="Schijlen E."/>
            <person name="Hofte M."/>
            <person name="De Saeger S."/>
            <person name="Haesaert G."/>
            <person name="Waalwijk C."/>
            <person name="Van Der Lee T."/>
        </authorList>
    </citation>
    <scope>NUCLEOTIDE SEQUENCE [LARGE SCALE GENOMIC DNA]</scope>
    <source>
        <strain evidence="4 5">2516</strain>
    </source>
</reference>
<organism evidence="4 5">
    <name type="scientific">Fusarium poae</name>
    <dbReference type="NCBI Taxonomy" id="36050"/>
    <lineage>
        <taxon>Eukaryota</taxon>
        <taxon>Fungi</taxon>
        <taxon>Dikarya</taxon>
        <taxon>Ascomycota</taxon>
        <taxon>Pezizomycotina</taxon>
        <taxon>Sordariomycetes</taxon>
        <taxon>Hypocreomycetidae</taxon>
        <taxon>Hypocreales</taxon>
        <taxon>Nectriaceae</taxon>
        <taxon>Fusarium</taxon>
    </lineage>
</organism>
<evidence type="ECO:0000259" key="3">
    <source>
        <dbReference type="Pfam" id="PF23276"/>
    </source>
</evidence>
<comment type="caution">
    <text evidence="4">The sequence shown here is derived from an EMBL/GenBank/DDBJ whole genome shotgun (WGS) entry which is preliminary data.</text>
</comment>
<dbReference type="PANTHER" id="PTHR47447">
    <property type="entry name" value="OS03G0856100 PROTEIN"/>
    <property type="match status" value="1"/>
</dbReference>
<dbReference type="Proteomes" id="UP000091967">
    <property type="component" value="Unassembled WGS sequence"/>
</dbReference>
<proteinExistence type="predicted"/>
<feature type="domain" description="Pentatricopeptide repeat-containing protein-mitochondrial" evidence="3">
    <location>
        <begin position="349"/>
        <end position="478"/>
    </location>
</feature>
<accession>A0A1B8AKU1</accession>
<feature type="compositionally biased region" description="Basic and acidic residues" evidence="2">
    <location>
        <begin position="80"/>
        <end position="103"/>
    </location>
</feature>
<dbReference type="STRING" id="36050.A0A1B8AKU1"/>
<dbReference type="OMA" id="WVEPFIK"/>
<feature type="compositionally biased region" description="Low complexity" evidence="2">
    <location>
        <begin position="523"/>
        <end position="534"/>
    </location>
</feature>
<feature type="region of interest" description="Disordered" evidence="2">
    <location>
        <begin position="80"/>
        <end position="111"/>
    </location>
</feature>
<dbReference type="EMBL" id="LYXU01000003">
    <property type="protein sequence ID" value="OBS21209.1"/>
    <property type="molecule type" value="Genomic_DNA"/>
</dbReference>
<dbReference type="InterPro" id="IPR057027">
    <property type="entry name" value="TPR_mt"/>
</dbReference>